<keyword evidence="1" id="KW-0378">Hydrolase</keyword>
<comment type="caution">
    <text evidence="4">The sequence shown here is derived from an EMBL/GenBank/DDBJ whole genome shotgun (WGS) entry which is preliminary data.</text>
</comment>
<dbReference type="EMBL" id="JAGSOH010000056">
    <property type="protein sequence ID" value="MBR7828416.1"/>
    <property type="molecule type" value="Genomic_DNA"/>
</dbReference>
<dbReference type="RefSeq" id="WP_212519552.1">
    <property type="nucleotide sequence ID" value="NZ_JAGSOH010000056.1"/>
</dbReference>
<dbReference type="GO" id="GO:0042578">
    <property type="term" value="F:phosphoric ester hydrolase activity"/>
    <property type="evidence" value="ECO:0007669"/>
    <property type="project" value="UniProtKB-ARBA"/>
</dbReference>
<accession>A0A941IMB5</accession>
<organism evidence="4 5">
    <name type="scientific">Actinospica acidithermotolerans</name>
    <dbReference type="NCBI Taxonomy" id="2828514"/>
    <lineage>
        <taxon>Bacteria</taxon>
        <taxon>Bacillati</taxon>
        <taxon>Actinomycetota</taxon>
        <taxon>Actinomycetes</taxon>
        <taxon>Catenulisporales</taxon>
        <taxon>Actinospicaceae</taxon>
        <taxon>Actinospica</taxon>
    </lineage>
</organism>
<sequence length="462" mass="48914">MLGSIEHIVVLMLENRSFDHMLGYLYQDSGNVSPTGQPFEGLTGGESNPGTDGKPVPVFPITPSTPNAYFMPGADPGEGYLATNSQLFGSNTAPSPATATMQGFVTDYAYTLGWEAKEGWSIVGGTQPADIMGCFTPETLPVLSALAKGFAVCDHWYGSVPTETLPNRAFVLSGTSQGHMDDKTKTFTSPSICASLTKAGVSWKIYGYDAEPLTKHNFPDLTSAPAANFGLFADFQSDAAAGTLAGFTFLEPSWSATGNSQHPNYDVALGEQLIHDTYTALRNGPGWDKTLFILTYDEHGGCYDHVAPPTNATPPDNAVGEFGFDFTRFGPRVPTVLVSPLIPAGTVYRVPAGATPFDHTSVLKTIEARWNLQPLTARDAAAVDVGGVLTLTAARTDDPLSGVVVPTSGAATPAAGRPSHLQEVYADLLARQLPPGVQIPAPRTEAEATRLLREGVGRHHNG</sequence>
<protein>
    <recommendedName>
        <fullName evidence="6">Phosphoesterase</fullName>
    </recommendedName>
</protein>
<dbReference type="Pfam" id="PF04185">
    <property type="entry name" value="Phosphoesterase"/>
    <property type="match status" value="1"/>
</dbReference>
<dbReference type="GO" id="GO:0009395">
    <property type="term" value="P:phospholipid catabolic process"/>
    <property type="evidence" value="ECO:0007669"/>
    <property type="project" value="TreeGrafter"/>
</dbReference>
<evidence type="ECO:0000256" key="2">
    <source>
        <dbReference type="ARBA" id="ARBA00023026"/>
    </source>
</evidence>
<evidence type="ECO:0000256" key="3">
    <source>
        <dbReference type="SAM" id="MobiDB-lite"/>
    </source>
</evidence>
<keyword evidence="5" id="KW-1185">Reference proteome</keyword>
<dbReference type="Proteomes" id="UP000676325">
    <property type="component" value="Unassembled WGS sequence"/>
</dbReference>
<dbReference type="AlphaFoldDB" id="A0A941IMB5"/>
<gene>
    <name evidence="4" type="ORF">KDK95_19045</name>
</gene>
<reference evidence="4" key="1">
    <citation type="submission" date="2021-04" db="EMBL/GenBank/DDBJ databases">
        <title>Genome based classification of Actinospica acidithermotolerans sp. nov., an actinobacterium isolated from an Indonesian hot spring.</title>
        <authorList>
            <person name="Kusuma A.B."/>
            <person name="Putra K.E."/>
            <person name="Nafisah S."/>
            <person name="Loh J."/>
            <person name="Nouioui I."/>
            <person name="Goodfellow M."/>
        </authorList>
    </citation>
    <scope>NUCLEOTIDE SEQUENCE</scope>
    <source>
        <strain evidence="4">MGRD01-02</strain>
    </source>
</reference>
<dbReference type="PANTHER" id="PTHR31956:SF1">
    <property type="entry name" value="NON-SPECIFIC PHOSPHOLIPASE C1"/>
    <property type="match status" value="1"/>
</dbReference>
<proteinExistence type="predicted"/>
<dbReference type="InterPro" id="IPR007312">
    <property type="entry name" value="Phosphoesterase"/>
</dbReference>
<evidence type="ECO:0000256" key="1">
    <source>
        <dbReference type="ARBA" id="ARBA00022801"/>
    </source>
</evidence>
<evidence type="ECO:0000313" key="4">
    <source>
        <dbReference type="EMBL" id="MBR7828416.1"/>
    </source>
</evidence>
<keyword evidence="2" id="KW-0843">Virulence</keyword>
<dbReference type="PANTHER" id="PTHR31956">
    <property type="entry name" value="NON-SPECIFIC PHOSPHOLIPASE C4-RELATED"/>
    <property type="match status" value="1"/>
</dbReference>
<feature type="region of interest" description="Disordered" evidence="3">
    <location>
        <begin position="35"/>
        <end position="54"/>
    </location>
</feature>
<dbReference type="Gene3D" id="3.40.720.10">
    <property type="entry name" value="Alkaline Phosphatase, subunit A"/>
    <property type="match status" value="2"/>
</dbReference>
<name>A0A941IMB5_9ACTN</name>
<evidence type="ECO:0008006" key="6">
    <source>
        <dbReference type="Google" id="ProtNLM"/>
    </source>
</evidence>
<evidence type="ECO:0000313" key="5">
    <source>
        <dbReference type="Proteomes" id="UP000676325"/>
    </source>
</evidence>
<dbReference type="InterPro" id="IPR017850">
    <property type="entry name" value="Alkaline_phosphatase_core_sf"/>
</dbReference>